<protein>
    <recommendedName>
        <fullName evidence="9">Beta-xylanase</fullName>
        <ecNumber evidence="9">3.2.1.8</ecNumber>
    </recommendedName>
</protein>
<dbReference type="PANTHER" id="PTHR31490:SF90">
    <property type="entry name" value="ENDO-1,4-BETA-XYLANASE A"/>
    <property type="match status" value="1"/>
</dbReference>
<sequence length="767" mass="86429">MKTKLQAILTVIVLNTLLIGVVFPSASLAESDDGYHITFEEGLEGFGPRGENETIEQTNEDAYEGEYALKVTGRTEAWNGPSLQIAELVEESMEYHFSVRVKLVDEGSAELQLSTQIGEGTNASYQTIDTQRVNSHTWKLLEGTYRYDSIVDDFISVYVESSGNDSVSYMIDDFTLTPTGNRIETPAQSDIQSIKEVYEDYFLIGNAVSMSELAGQRLELLKEHHNLVTAENAMKPESSYNGSQQFDVTDQMRLVDRVKEEGLLLHGHVLVWHQQSPEWMHTSEGERLSREEALTNMESHIEATILAYGDSVISWDVVNEAMNDNPIDPEMWRSMLRRSEWAEAIGDDYVELAFMKAREVLDENGWHDVKLYYNDYNDDNQNKATAIYYMVKEINETYAENHPGERLIDGVGMQGHYNMGTSVDNVRQSLERFKELDVEIGITELDITANTTSELTEEEEIAQGILYAQLFSLYKEHSDVISRVTFWGLNDSTSWRAERRPLLFDGNLQPKKAYEAVIDPEGFLATYASEEEKVENRQAVAVYGTPEIDEELDELWYAAETIDVDRYQMAWQGATGVGRLLWDDDYLYVLVEVDDSTIDTTGGEDWEQDSIEVFLSETRHSDSSYKEGDGQYRVNADGEESIGETTALAIDQSLVTQTDTGYSVQMAVEWQVLEPEEGDDIGFDLQINDATSGNRESVAIWNDLSGQGYQNPTVFGELELVGQKVEAEGISLNNTESERKDTSLLIILGGTMLVGIGAYFYKSQKTG</sequence>
<reference evidence="12 13" key="1">
    <citation type="journal article" date="2019" name="Int. J. Syst. Evol. Microbiol.">
        <title>The Global Catalogue of Microorganisms (GCM) 10K type strain sequencing project: providing services to taxonomists for standard genome sequencing and annotation.</title>
        <authorList>
            <consortium name="The Broad Institute Genomics Platform"/>
            <consortium name="The Broad Institute Genome Sequencing Center for Infectious Disease"/>
            <person name="Wu L."/>
            <person name="Ma J."/>
        </authorList>
    </citation>
    <scope>NUCLEOTIDE SEQUENCE [LARGE SCALE GENOMIC DNA]</scope>
    <source>
        <strain evidence="12 13">JCM 12662</strain>
    </source>
</reference>
<feature type="domain" description="GH10" evidence="11">
    <location>
        <begin position="188"/>
        <end position="520"/>
    </location>
</feature>
<dbReference type="PROSITE" id="PS51760">
    <property type="entry name" value="GH10_2"/>
    <property type="match status" value="1"/>
</dbReference>
<dbReference type="RefSeq" id="WP_343754242.1">
    <property type="nucleotide sequence ID" value="NZ_BAAACW010000048.1"/>
</dbReference>
<dbReference type="InterPro" id="IPR001000">
    <property type="entry name" value="GH10_dom"/>
</dbReference>
<keyword evidence="5 9" id="KW-0378">Hydrolase</keyword>
<evidence type="ECO:0000313" key="13">
    <source>
        <dbReference type="Proteomes" id="UP001501166"/>
    </source>
</evidence>
<dbReference type="PRINTS" id="PR00134">
    <property type="entry name" value="GLHYDRLASE10"/>
</dbReference>
<dbReference type="SUPFAM" id="SSF49344">
    <property type="entry name" value="CBD9-like"/>
    <property type="match status" value="1"/>
</dbReference>
<comment type="caution">
    <text evidence="12">The sequence shown here is derived from an EMBL/GenBank/DDBJ whole genome shotgun (WGS) entry which is preliminary data.</text>
</comment>
<organism evidence="12 13">
    <name type="scientific">Alkalibacterium iburiense</name>
    <dbReference type="NCBI Taxonomy" id="290589"/>
    <lineage>
        <taxon>Bacteria</taxon>
        <taxon>Bacillati</taxon>
        <taxon>Bacillota</taxon>
        <taxon>Bacilli</taxon>
        <taxon>Lactobacillales</taxon>
        <taxon>Carnobacteriaceae</taxon>
        <taxon>Alkalibacterium</taxon>
    </lineage>
</organism>
<evidence type="ECO:0000256" key="5">
    <source>
        <dbReference type="ARBA" id="ARBA00022801"/>
    </source>
</evidence>
<dbReference type="Gene3D" id="2.60.120.260">
    <property type="entry name" value="Galactose-binding domain-like"/>
    <property type="match status" value="1"/>
</dbReference>
<dbReference type="Pfam" id="PF06452">
    <property type="entry name" value="CBM9_1"/>
    <property type="match status" value="1"/>
</dbReference>
<dbReference type="PANTHER" id="PTHR31490">
    <property type="entry name" value="GLYCOSYL HYDROLASE"/>
    <property type="match status" value="1"/>
</dbReference>
<comment type="catalytic activity">
    <reaction evidence="1 9">
        <text>Endohydrolysis of (1-&gt;4)-beta-D-xylosidic linkages in xylans.</text>
        <dbReference type="EC" id="3.2.1.8"/>
    </reaction>
</comment>
<evidence type="ECO:0000256" key="6">
    <source>
        <dbReference type="ARBA" id="ARBA00023277"/>
    </source>
</evidence>
<evidence type="ECO:0000259" key="11">
    <source>
        <dbReference type="PROSITE" id="PS51760"/>
    </source>
</evidence>
<dbReference type="Pfam" id="PF00331">
    <property type="entry name" value="Glyco_hydro_10"/>
    <property type="match status" value="1"/>
</dbReference>
<dbReference type="InterPro" id="IPR003305">
    <property type="entry name" value="CenC_carb-bd"/>
</dbReference>
<name>A0ABN0X821_9LACT</name>
<dbReference type="Gene3D" id="2.60.40.1190">
    <property type="match status" value="1"/>
</dbReference>
<dbReference type="InterPro" id="IPR017853">
    <property type="entry name" value="GH"/>
</dbReference>
<evidence type="ECO:0000256" key="4">
    <source>
        <dbReference type="ARBA" id="ARBA00022737"/>
    </source>
</evidence>
<evidence type="ECO:0000256" key="2">
    <source>
        <dbReference type="ARBA" id="ARBA00007495"/>
    </source>
</evidence>
<keyword evidence="10" id="KW-1133">Transmembrane helix</keyword>
<dbReference type="EMBL" id="BAAACW010000048">
    <property type="protein sequence ID" value="GAA0357510.1"/>
    <property type="molecule type" value="Genomic_DNA"/>
</dbReference>
<dbReference type="InterPro" id="IPR010502">
    <property type="entry name" value="Carb-bd_dom_fam9"/>
</dbReference>
<evidence type="ECO:0000256" key="1">
    <source>
        <dbReference type="ARBA" id="ARBA00000681"/>
    </source>
</evidence>
<keyword evidence="8 9" id="KW-0624">Polysaccharide degradation</keyword>
<keyword evidence="13" id="KW-1185">Reference proteome</keyword>
<keyword evidence="4" id="KW-0677">Repeat</keyword>
<evidence type="ECO:0000256" key="8">
    <source>
        <dbReference type="ARBA" id="ARBA00023326"/>
    </source>
</evidence>
<keyword evidence="10" id="KW-0472">Membrane</keyword>
<dbReference type="Proteomes" id="UP001501166">
    <property type="component" value="Unassembled WGS sequence"/>
</dbReference>
<evidence type="ECO:0000256" key="7">
    <source>
        <dbReference type="ARBA" id="ARBA00023295"/>
    </source>
</evidence>
<gene>
    <name evidence="12" type="ORF">GCM10008932_07930</name>
</gene>
<keyword evidence="6 9" id="KW-0119">Carbohydrate metabolism</keyword>
<feature type="transmembrane region" description="Helical" evidence="10">
    <location>
        <begin position="743"/>
        <end position="761"/>
    </location>
</feature>
<evidence type="ECO:0000256" key="3">
    <source>
        <dbReference type="ARBA" id="ARBA00022651"/>
    </source>
</evidence>
<dbReference type="EC" id="3.2.1.8" evidence="9"/>
<dbReference type="InterPro" id="IPR008979">
    <property type="entry name" value="Galactose-bd-like_sf"/>
</dbReference>
<accession>A0ABN0X821</accession>
<proteinExistence type="inferred from homology"/>
<evidence type="ECO:0000313" key="12">
    <source>
        <dbReference type="EMBL" id="GAA0357510.1"/>
    </source>
</evidence>
<comment type="similarity">
    <text evidence="2 9">Belongs to the glycosyl hydrolase 10 (cellulase F) family.</text>
</comment>
<dbReference type="SMART" id="SM00633">
    <property type="entry name" value="Glyco_10"/>
    <property type="match status" value="1"/>
</dbReference>
<evidence type="ECO:0000256" key="9">
    <source>
        <dbReference type="RuleBase" id="RU361174"/>
    </source>
</evidence>
<keyword evidence="7 9" id="KW-0326">Glycosidase</keyword>
<dbReference type="Gene3D" id="3.20.20.80">
    <property type="entry name" value="Glycosidases"/>
    <property type="match status" value="1"/>
</dbReference>
<dbReference type="SUPFAM" id="SSF49785">
    <property type="entry name" value="Galactose-binding domain-like"/>
    <property type="match status" value="1"/>
</dbReference>
<keyword evidence="10" id="KW-0812">Transmembrane</keyword>
<evidence type="ECO:0000256" key="10">
    <source>
        <dbReference type="SAM" id="Phobius"/>
    </source>
</evidence>
<dbReference type="Pfam" id="PF02018">
    <property type="entry name" value="CBM_4_9"/>
    <property type="match status" value="1"/>
</dbReference>
<dbReference type="InterPro" id="IPR044846">
    <property type="entry name" value="GH10"/>
</dbReference>
<keyword evidence="3" id="KW-0858">Xylan degradation</keyword>
<dbReference type="SUPFAM" id="SSF51445">
    <property type="entry name" value="(Trans)glycosidases"/>
    <property type="match status" value="1"/>
</dbReference>